<name>A0AAW0QXY4_9PEZI</name>
<evidence type="ECO:0008006" key="4">
    <source>
        <dbReference type="Google" id="ProtNLM"/>
    </source>
</evidence>
<dbReference type="AlphaFoldDB" id="A0AAW0QXY4"/>
<feature type="region of interest" description="Disordered" evidence="1">
    <location>
        <begin position="86"/>
        <end position="110"/>
    </location>
</feature>
<dbReference type="PROSITE" id="PS51257">
    <property type="entry name" value="PROKAR_LIPOPROTEIN"/>
    <property type="match status" value="1"/>
</dbReference>
<dbReference type="EMBL" id="JAQQWP010000006">
    <property type="protein sequence ID" value="KAK8115206.1"/>
    <property type="molecule type" value="Genomic_DNA"/>
</dbReference>
<comment type="caution">
    <text evidence="2">The sequence shown here is derived from an EMBL/GenBank/DDBJ whole genome shotgun (WGS) entry which is preliminary data.</text>
</comment>
<evidence type="ECO:0000256" key="1">
    <source>
        <dbReference type="SAM" id="MobiDB-lite"/>
    </source>
</evidence>
<evidence type="ECO:0000313" key="3">
    <source>
        <dbReference type="Proteomes" id="UP001392437"/>
    </source>
</evidence>
<gene>
    <name evidence="2" type="ORF">PG999_007275</name>
</gene>
<evidence type="ECO:0000313" key="2">
    <source>
        <dbReference type="EMBL" id="KAK8115206.1"/>
    </source>
</evidence>
<protein>
    <recommendedName>
        <fullName evidence="4">Secreted protein</fullName>
    </recommendedName>
</protein>
<keyword evidence="3" id="KW-1185">Reference proteome</keyword>
<accession>A0AAW0QXY4</accession>
<proteinExistence type="predicted"/>
<dbReference type="Proteomes" id="UP001392437">
    <property type="component" value="Unassembled WGS sequence"/>
</dbReference>
<reference evidence="2 3" key="1">
    <citation type="submission" date="2023-01" db="EMBL/GenBank/DDBJ databases">
        <title>Analysis of 21 Apiospora genomes using comparative genomics revels a genus with tremendous synthesis potential of carbohydrate active enzymes and secondary metabolites.</title>
        <authorList>
            <person name="Sorensen T."/>
        </authorList>
    </citation>
    <scope>NUCLEOTIDE SEQUENCE [LARGE SCALE GENOMIC DNA]</scope>
    <source>
        <strain evidence="2 3">CBS 117206</strain>
    </source>
</reference>
<feature type="compositionally biased region" description="Basic and acidic residues" evidence="1">
    <location>
        <begin position="98"/>
        <end position="108"/>
    </location>
</feature>
<sequence length="123" mass="12752">MVPARSWKVQFGGKVLVTPPAAAAVAAAAAACLNSQFPCPSLSSDGRWRLGSGSRDAESNRSIGDSVSDGAAVAERTKEESWVLQSSVASDMGGCGSEEGREREREEAGSVWSGAMNVRLSCC</sequence>
<feature type="region of interest" description="Disordered" evidence="1">
    <location>
        <begin position="41"/>
        <end position="71"/>
    </location>
</feature>
<organism evidence="2 3">
    <name type="scientific">Apiospora kogelbergensis</name>
    <dbReference type="NCBI Taxonomy" id="1337665"/>
    <lineage>
        <taxon>Eukaryota</taxon>
        <taxon>Fungi</taxon>
        <taxon>Dikarya</taxon>
        <taxon>Ascomycota</taxon>
        <taxon>Pezizomycotina</taxon>
        <taxon>Sordariomycetes</taxon>
        <taxon>Xylariomycetidae</taxon>
        <taxon>Amphisphaeriales</taxon>
        <taxon>Apiosporaceae</taxon>
        <taxon>Apiospora</taxon>
    </lineage>
</organism>